<dbReference type="Proteomes" id="UP000708208">
    <property type="component" value="Unassembled WGS sequence"/>
</dbReference>
<dbReference type="EMBL" id="CAJVCH010077720">
    <property type="protein sequence ID" value="CAG7721232.1"/>
    <property type="molecule type" value="Genomic_DNA"/>
</dbReference>
<dbReference type="PANTHER" id="PTHR23324">
    <property type="entry name" value="SEC14 RELATED PROTEIN"/>
    <property type="match status" value="1"/>
</dbReference>
<reference evidence="3" key="1">
    <citation type="submission" date="2021-06" db="EMBL/GenBank/DDBJ databases">
        <authorList>
            <person name="Hodson N. C."/>
            <person name="Mongue J. A."/>
            <person name="Jaron S. K."/>
        </authorList>
    </citation>
    <scope>NUCLEOTIDE SEQUENCE</scope>
</reference>
<feature type="domain" description="CRAL-TRIO" evidence="1">
    <location>
        <begin position="78"/>
        <end position="254"/>
    </location>
</feature>
<dbReference type="SMART" id="SM01100">
    <property type="entry name" value="CRAL_TRIO_N"/>
    <property type="match status" value="1"/>
</dbReference>
<comment type="caution">
    <text evidence="3">The sequence shown here is derived from an EMBL/GenBank/DDBJ whole genome shotgun (WGS) entry which is preliminary data.</text>
</comment>
<dbReference type="CDD" id="cd00170">
    <property type="entry name" value="SEC14"/>
    <property type="match status" value="1"/>
</dbReference>
<dbReference type="PROSITE" id="PS50191">
    <property type="entry name" value="CRAL_TRIO"/>
    <property type="match status" value="1"/>
</dbReference>
<dbReference type="SMART" id="SM00516">
    <property type="entry name" value="SEC14"/>
    <property type="match status" value="1"/>
</dbReference>
<feature type="domain" description="GOLD" evidence="2">
    <location>
        <begin position="251"/>
        <end position="372"/>
    </location>
</feature>
<evidence type="ECO:0000313" key="4">
    <source>
        <dbReference type="Proteomes" id="UP000708208"/>
    </source>
</evidence>
<evidence type="ECO:0008006" key="5">
    <source>
        <dbReference type="Google" id="ProtNLM"/>
    </source>
</evidence>
<organism evidence="3 4">
    <name type="scientific">Allacma fusca</name>
    <dbReference type="NCBI Taxonomy" id="39272"/>
    <lineage>
        <taxon>Eukaryota</taxon>
        <taxon>Metazoa</taxon>
        <taxon>Ecdysozoa</taxon>
        <taxon>Arthropoda</taxon>
        <taxon>Hexapoda</taxon>
        <taxon>Collembola</taxon>
        <taxon>Symphypleona</taxon>
        <taxon>Sminthuridae</taxon>
        <taxon>Allacma</taxon>
    </lineage>
</organism>
<dbReference type="OrthoDB" id="1434354at2759"/>
<dbReference type="Pfam" id="PF00650">
    <property type="entry name" value="CRAL_TRIO"/>
    <property type="match status" value="1"/>
</dbReference>
<dbReference type="Pfam" id="PF03765">
    <property type="entry name" value="CRAL_TRIO_N"/>
    <property type="match status" value="1"/>
</dbReference>
<proteinExistence type="predicted"/>
<dbReference type="AlphaFoldDB" id="A0A8J2NWM2"/>
<protein>
    <recommendedName>
        <fullName evidence="5">SEC14-like protein 2</fullName>
    </recommendedName>
</protein>
<name>A0A8J2NWM2_9HEXA</name>
<evidence type="ECO:0000259" key="2">
    <source>
        <dbReference type="PROSITE" id="PS50866"/>
    </source>
</evidence>
<gene>
    <name evidence="3" type="ORF">AFUS01_LOCUS10459</name>
</gene>
<dbReference type="InterPro" id="IPR011074">
    <property type="entry name" value="CRAL/TRIO_N_dom"/>
</dbReference>
<evidence type="ECO:0000259" key="1">
    <source>
        <dbReference type="PROSITE" id="PS50191"/>
    </source>
</evidence>
<evidence type="ECO:0000313" key="3">
    <source>
        <dbReference type="EMBL" id="CAG7721232.1"/>
    </source>
</evidence>
<dbReference type="GO" id="GO:0005737">
    <property type="term" value="C:cytoplasm"/>
    <property type="evidence" value="ECO:0007669"/>
    <property type="project" value="TreeGrafter"/>
</dbReference>
<dbReference type="InterPro" id="IPR001251">
    <property type="entry name" value="CRAL-TRIO_dom"/>
</dbReference>
<dbReference type="PANTHER" id="PTHR23324:SF83">
    <property type="entry name" value="SEC14-LIKE PROTEIN 2"/>
    <property type="match status" value="1"/>
</dbReference>
<keyword evidence="4" id="KW-1185">Reference proteome</keyword>
<sequence>MDPVKEMSVKEAEVMVEFRKRIADLLPKFKSDFYRQDLALLRFLRARDLNLNKAETMLRNHMTWRAENDVDSIQKNQVPPQFFQEFPVKICGTDKEGYPVGIAPIGKWDFRSAVESGLKDEFILFVCQWIERGADIVERLTTNEKFYFQVCLVFDFEGFAYTQLASKTVISVILELVKIFEANYPEVLRVIWVVNAPAIFSVLWGLVKPFLTDRTTSKIRIHGSNRNKWRADILSMVDEDNLSSIYGGSNTTCPDFNIEQGFDVRKISPSYKIFPVEDRKRVLVGPGQTHTVDVKANIGEKINWNFLTDSCDIIFGVEFNKTEDIIKPCRVDSHLCLQKGFISCEKSGLYTLTFDNTYSSFTGKSLGYIVRKS</sequence>
<dbReference type="PROSITE" id="PS50866">
    <property type="entry name" value="GOLD"/>
    <property type="match status" value="1"/>
</dbReference>
<accession>A0A8J2NWM2</accession>
<dbReference type="InterPro" id="IPR009038">
    <property type="entry name" value="GOLD_dom"/>
</dbReference>
<dbReference type="InterPro" id="IPR051064">
    <property type="entry name" value="SEC14/CRAL-TRIO_domain"/>
</dbReference>